<evidence type="ECO:0000313" key="1">
    <source>
        <dbReference type="EMBL" id="MBB5512605.1"/>
    </source>
</evidence>
<gene>
    <name evidence="1" type="ORF">HD598_001292</name>
</gene>
<dbReference type="EMBL" id="JACHDR010000001">
    <property type="protein sequence ID" value="MBB5512605.1"/>
    <property type="molecule type" value="Genomic_DNA"/>
</dbReference>
<evidence type="ECO:0000313" key="2">
    <source>
        <dbReference type="Proteomes" id="UP000580797"/>
    </source>
</evidence>
<dbReference type="AlphaFoldDB" id="A0A7W8TUZ9"/>
<reference evidence="1 2" key="1">
    <citation type="submission" date="2020-08" db="EMBL/GenBank/DDBJ databases">
        <title>Sequencing the genomes of 1000 actinobacteria strains.</title>
        <authorList>
            <person name="Klenk H.-P."/>
        </authorList>
    </citation>
    <scope>NUCLEOTIDE SEQUENCE [LARGE SCALE GENOMIC DNA]</scope>
    <source>
        <strain evidence="1 2">DSM 105783</strain>
    </source>
</reference>
<accession>A0A7W8TUZ9</accession>
<comment type="caution">
    <text evidence="1">The sequence shown here is derived from an EMBL/GenBank/DDBJ whole genome shotgun (WGS) entry which is preliminary data.</text>
</comment>
<organism evidence="1 2">
    <name type="scientific">Neomicrococcus aestuarii</name>
    <dbReference type="NCBI Taxonomy" id="556325"/>
    <lineage>
        <taxon>Bacteria</taxon>
        <taxon>Bacillati</taxon>
        <taxon>Actinomycetota</taxon>
        <taxon>Actinomycetes</taxon>
        <taxon>Micrococcales</taxon>
        <taxon>Micrococcaceae</taxon>
        <taxon>Neomicrococcus</taxon>
    </lineage>
</organism>
<proteinExistence type="predicted"/>
<dbReference type="Proteomes" id="UP000580797">
    <property type="component" value="Unassembled WGS sequence"/>
</dbReference>
<name>A0A7W8TUZ9_9MICC</name>
<sequence>MLPDKGVKRLQRLASVLTDHIRYRHSYRGVVLSRKDAHVVIPRNSMSSR</sequence>
<protein>
    <submittedName>
        <fullName evidence="1">Uncharacterized protein</fullName>
    </submittedName>
</protein>